<feature type="compositionally biased region" description="Polar residues" evidence="13">
    <location>
        <begin position="26"/>
        <end position="44"/>
    </location>
</feature>
<keyword evidence="6" id="KW-0408">Iron</keyword>
<evidence type="ECO:0000256" key="12">
    <source>
        <dbReference type="RuleBase" id="RU003357"/>
    </source>
</evidence>
<keyword evidence="8 12" id="KW-0798">TonB box</keyword>
<accession>A0A2T5U331</accession>
<dbReference type="InterPro" id="IPR012910">
    <property type="entry name" value="Plug_dom"/>
</dbReference>
<dbReference type="PANTHER" id="PTHR32552">
    <property type="entry name" value="FERRICHROME IRON RECEPTOR-RELATED"/>
    <property type="match status" value="1"/>
</dbReference>
<protein>
    <submittedName>
        <fullName evidence="17">Iron complex outermembrane receptor protein</fullName>
    </submittedName>
</protein>
<evidence type="ECO:0000259" key="15">
    <source>
        <dbReference type="Pfam" id="PF00593"/>
    </source>
</evidence>
<organism evidence="17 18">
    <name type="scientific">Sphingomonas faeni</name>
    <dbReference type="NCBI Taxonomy" id="185950"/>
    <lineage>
        <taxon>Bacteria</taxon>
        <taxon>Pseudomonadati</taxon>
        <taxon>Pseudomonadota</taxon>
        <taxon>Alphaproteobacteria</taxon>
        <taxon>Sphingomonadales</taxon>
        <taxon>Sphingomonadaceae</taxon>
        <taxon>Sphingomonas</taxon>
    </lineage>
</organism>
<dbReference type="InterPro" id="IPR000531">
    <property type="entry name" value="Beta-barrel_TonB"/>
</dbReference>
<dbReference type="EMBL" id="QAYE01000006">
    <property type="protein sequence ID" value="PTW45919.1"/>
    <property type="molecule type" value="Genomic_DNA"/>
</dbReference>
<evidence type="ECO:0000256" key="6">
    <source>
        <dbReference type="ARBA" id="ARBA00023004"/>
    </source>
</evidence>
<name>A0A2T5U331_9SPHN</name>
<keyword evidence="5 11" id="KW-0812">Transmembrane</keyword>
<dbReference type="PROSITE" id="PS52016">
    <property type="entry name" value="TONB_DEPENDENT_REC_3"/>
    <property type="match status" value="1"/>
</dbReference>
<evidence type="ECO:0000256" key="7">
    <source>
        <dbReference type="ARBA" id="ARBA00023065"/>
    </source>
</evidence>
<evidence type="ECO:0000313" key="18">
    <source>
        <dbReference type="Proteomes" id="UP000244013"/>
    </source>
</evidence>
<sequence>MRGHDLARLGAVLLATTCLPMMADAQTSAANPEQTRTEDTTAQLSDDPDTSMEVIVTARRRAENAQKIPGSLSVVGGALLDRSYTVNTQQLSQLVPALNYSSANPRNTAFTIRGLGSSVVAVSQANDGLEPGVGYYVDQVYHARPATAAFDFSDIEQVEVLRGPQGTLFGKNSTAGAINITTRAPTFTTQGEAEISYASYNFLQVKGAVSGPIVGDTLAGRVSVVSTRRDGVIDNVVTGRDQNTIGNQAIRGQLLFRPSEVFQVKASADFTNFQSNCCTQVYYNVATRPGSGTDGRLFRTATRQFGGPTGLAAQFNYAPPSTNPYDRKTDIDAALGVDTNEGGVGVIADWNLGAATLTSISAWRFWNWDAANDRDYTSIPIQIEQHIPSRQDQYSQELRLASNGDHKLSYVGGLYFFRQRVIGRPISIYGPAAARYLIGTTTGTGAAATAVPSNLLDGYGTDGRTDFRSDSYAAFGEVNWKPVDRLTLTGGLRYTYEEKEGTYDTFTFGGLQTTNAALNVAKLSILRGQNYAASDKDGALTGRANIAYQATDNVLAYASYARGEKSGGINMSGLPLNDQNQPAIGTAVVRPEMNTAYEIGLKTQLFDNRLIFNVDGYYTRVTDFQANVTDTRAAAALRTYLANIPKVTVRGFEADATALVTRNLSLRGSVAYADGKFNSYPAAPCPIERIFNTAAFCDLSGQRLSSLPRWSYTLGADYNQPIADIGSGFVHIDSNTRTRQFGDPSGSAFTVIEGYTIVNGSIGFRSKEGWELAVFSRNLLNKDYIQNVTIQAGNSGLILATPSDPHTIGLTFRIKQ</sequence>
<evidence type="ECO:0000256" key="3">
    <source>
        <dbReference type="ARBA" id="ARBA00022452"/>
    </source>
</evidence>
<dbReference type="Pfam" id="PF07715">
    <property type="entry name" value="Plug"/>
    <property type="match status" value="1"/>
</dbReference>
<keyword evidence="10 11" id="KW-0998">Cell outer membrane</keyword>
<dbReference type="AlphaFoldDB" id="A0A2T5U331"/>
<comment type="similarity">
    <text evidence="11 12">Belongs to the TonB-dependent receptor family.</text>
</comment>
<evidence type="ECO:0000256" key="9">
    <source>
        <dbReference type="ARBA" id="ARBA00023136"/>
    </source>
</evidence>
<evidence type="ECO:0000256" key="4">
    <source>
        <dbReference type="ARBA" id="ARBA00022496"/>
    </source>
</evidence>
<keyword evidence="7" id="KW-0406">Ion transport</keyword>
<evidence type="ECO:0000256" key="1">
    <source>
        <dbReference type="ARBA" id="ARBA00004571"/>
    </source>
</evidence>
<dbReference type="PANTHER" id="PTHR32552:SF81">
    <property type="entry name" value="TONB-DEPENDENT OUTER MEMBRANE RECEPTOR"/>
    <property type="match status" value="1"/>
</dbReference>
<dbReference type="GO" id="GO:0009279">
    <property type="term" value="C:cell outer membrane"/>
    <property type="evidence" value="ECO:0007669"/>
    <property type="project" value="UniProtKB-SubCell"/>
</dbReference>
<keyword evidence="3 11" id="KW-1134">Transmembrane beta strand</keyword>
<dbReference type="InterPro" id="IPR039426">
    <property type="entry name" value="TonB-dep_rcpt-like"/>
</dbReference>
<evidence type="ECO:0000256" key="11">
    <source>
        <dbReference type="PROSITE-ProRule" id="PRU01360"/>
    </source>
</evidence>
<comment type="subcellular location">
    <subcellularLocation>
        <location evidence="1 11">Cell outer membrane</location>
        <topology evidence="1 11">Multi-pass membrane protein</topology>
    </subcellularLocation>
</comment>
<keyword evidence="4" id="KW-0410">Iron transport</keyword>
<evidence type="ECO:0000256" key="2">
    <source>
        <dbReference type="ARBA" id="ARBA00022448"/>
    </source>
</evidence>
<evidence type="ECO:0000259" key="16">
    <source>
        <dbReference type="Pfam" id="PF07715"/>
    </source>
</evidence>
<dbReference type="Proteomes" id="UP000244013">
    <property type="component" value="Unassembled WGS sequence"/>
</dbReference>
<keyword evidence="14" id="KW-0732">Signal</keyword>
<comment type="caution">
    <text evidence="17">The sequence shown here is derived from an EMBL/GenBank/DDBJ whole genome shotgun (WGS) entry which is preliminary data.</text>
</comment>
<dbReference type="Pfam" id="PF00593">
    <property type="entry name" value="TonB_dep_Rec_b-barrel"/>
    <property type="match status" value="1"/>
</dbReference>
<evidence type="ECO:0000256" key="14">
    <source>
        <dbReference type="SAM" id="SignalP"/>
    </source>
</evidence>
<dbReference type="RefSeq" id="WP_107954706.1">
    <property type="nucleotide sequence ID" value="NZ_QAYE01000006.1"/>
</dbReference>
<dbReference type="Gene3D" id="2.40.170.20">
    <property type="entry name" value="TonB-dependent receptor, beta-barrel domain"/>
    <property type="match status" value="1"/>
</dbReference>
<keyword evidence="2 11" id="KW-0813">Transport</keyword>
<dbReference type="GeneID" id="91006512"/>
<evidence type="ECO:0000256" key="13">
    <source>
        <dbReference type="SAM" id="MobiDB-lite"/>
    </source>
</evidence>
<gene>
    <name evidence="17" type="ORF">C8J25_106171</name>
</gene>
<dbReference type="OrthoDB" id="9760333at2"/>
<dbReference type="GO" id="GO:0006826">
    <property type="term" value="P:iron ion transport"/>
    <property type="evidence" value="ECO:0007669"/>
    <property type="project" value="UniProtKB-KW"/>
</dbReference>
<dbReference type="CDD" id="cd01347">
    <property type="entry name" value="ligand_gated_channel"/>
    <property type="match status" value="1"/>
</dbReference>
<feature type="domain" description="TonB-dependent receptor plug" evidence="16">
    <location>
        <begin position="65"/>
        <end position="177"/>
    </location>
</feature>
<feature type="domain" description="TonB-dependent receptor-like beta-barrel" evidence="15">
    <location>
        <begin position="298"/>
        <end position="779"/>
    </location>
</feature>
<feature type="signal peptide" evidence="14">
    <location>
        <begin position="1"/>
        <end position="23"/>
    </location>
</feature>
<feature type="chain" id="PRO_5015766882" evidence="14">
    <location>
        <begin position="24"/>
        <end position="816"/>
    </location>
</feature>
<evidence type="ECO:0000256" key="5">
    <source>
        <dbReference type="ARBA" id="ARBA00022692"/>
    </source>
</evidence>
<dbReference type="InterPro" id="IPR036942">
    <property type="entry name" value="Beta-barrel_TonB_sf"/>
</dbReference>
<feature type="region of interest" description="Disordered" evidence="13">
    <location>
        <begin position="26"/>
        <end position="49"/>
    </location>
</feature>
<evidence type="ECO:0000313" key="17">
    <source>
        <dbReference type="EMBL" id="PTW45919.1"/>
    </source>
</evidence>
<evidence type="ECO:0000256" key="10">
    <source>
        <dbReference type="ARBA" id="ARBA00023237"/>
    </source>
</evidence>
<keyword evidence="17" id="KW-0675">Receptor</keyword>
<keyword evidence="9 11" id="KW-0472">Membrane</keyword>
<evidence type="ECO:0000256" key="8">
    <source>
        <dbReference type="ARBA" id="ARBA00023077"/>
    </source>
</evidence>
<proteinExistence type="inferred from homology"/>
<reference evidence="17 18" key="1">
    <citation type="submission" date="2018-04" db="EMBL/GenBank/DDBJ databases">
        <title>Genomic Encyclopedia of Type Strains, Phase III (KMG-III): the genomes of soil and plant-associated and newly described type strains.</title>
        <authorList>
            <person name="Whitman W."/>
        </authorList>
    </citation>
    <scope>NUCLEOTIDE SEQUENCE [LARGE SCALE GENOMIC DNA]</scope>
    <source>
        <strain evidence="17 18">MA-olki</strain>
    </source>
</reference>
<dbReference type="SUPFAM" id="SSF56935">
    <property type="entry name" value="Porins"/>
    <property type="match status" value="1"/>
</dbReference>